<reference evidence="3" key="1">
    <citation type="journal article" date="2015" name="Genome Announc.">
        <title>Genome sequence of the AIDS-associated pathogen Penicillium marneffei (ATCC18224) and its near taxonomic relative Talaromyces stipitatus (ATCC10500).</title>
        <authorList>
            <person name="Nierman W.C."/>
            <person name="Fedorova-Abrams N.D."/>
            <person name="Andrianopoulos A."/>
        </authorList>
    </citation>
    <scope>NUCLEOTIDE SEQUENCE [LARGE SCALE GENOMIC DNA]</scope>
    <source>
        <strain evidence="3">ATCC 10500 / CBS 375.48 / QM 6759 / NRRL 1006</strain>
    </source>
</reference>
<dbReference type="EMBL" id="EQ962658">
    <property type="protein sequence ID" value="EED14223.1"/>
    <property type="molecule type" value="Genomic_DNA"/>
</dbReference>
<dbReference type="GeneID" id="8103210"/>
<keyword evidence="3" id="KW-1185">Reference proteome</keyword>
<organism evidence="2 3">
    <name type="scientific">Talaromyces stipitatus (strain ATCC 10500 / CBS 375.48 / QM 6759 / NRRL 1006)</name>
    <name type="common">Penicillium stipitatum</name>
    <dbReference type="NCBI Taxonomy" id="441959"/>
    <lineage>
        <taxon>Eukaryota</taxon>
        <taxon>Fungi</taxon>
        <taxon>Dikarya</taxon>
        <taxon>Ascomycota</taxon>
        <taxon>Pezizomycotina</taxon>
        <taxon>Eurotiomycetes</taxon>
        <taxon>Eurotiomycetidae</taxon>
        <taxon>Eurotiales</taxon>
        <taxon>Trichocomaceae</taxon>
        <taxon>Talaromyces</taxon>
        <taxon>Talaromyces sect. Talaromyces</taxon>
    </lineage>
</organism>
<dbReference type="RefSeq" id="XP_002486461.1">
    <property type="nucleotide sequence ID" value="XM_002486416.1"/>
</dbReference>
<feature type="region of interest" description="Disordered" evidence="1">
    <location>
        <begin position="108"/>
        <end position="142"/>
    </location>
</feature>
<dbReference type="HOGENOM" id="CLU_1579555_0_0_1"/>
<name>B8MNY4_TALSN</name>
<dbReference type="STRING" id="441959.B8MNY4"/>
<accession>B8MNY4</accession>
<dbReference type="OrthoDB" id="20872at2759"/>
<dbReference type="VEuPathDB" id="FungiDB:TSTA_104390"/>
<gene>
    <name evidence="2" type="ORF">TSTA_104390</name>
</gene>
<sequence>MKLSWVVGGAEQRNKRCKPGASSVNVQCNNAHHEENEELCSGMLDRCIEGLGKQITLLHRLSDTIREASSKIQNVKDAKTFKILDKGNDVEPLQEVIFTNTVRDKFPSIEEQTGSADATASGHRNSAATVTPPARVQDSNQTLTPNQLERIRRFVKILEEDLVAEDYEQ</sequence>
<protein>
    <submittedName>
        <fullName evidence="2">Uncharacterized protein</fullName>
    </submittedName>
</protein>
<feature type="compositionally biased region" description="Polar residues" evidence="1">
    <location>
        <begin position="110"/>
        <end position="129"/>
    </location>
</feature>
<dbReference type="Proteomes" id="UP000001745">
    <property type="component" value="Unassembled WGS sequence"/>
</dbReference>
<evidence type="ECO:0000313" key="3">
    <source>
        <dbReference type="Proteomes" id="UP000001745"/>
    </source>
</evidence>
<evidence type="ECO:0000313" key="2">
    <source>
        <dbReference type="EMBL" id="EED14223.1"/>
    </source>
</evidence>
<evidence type="ECO:0000256" key="1">
    <source>
        <dbReference type="SAM" id="MobiDB-lite"/>
    </source>
</evidence>
<dbReference type="AlphaFoldDB" id="B8MNY4"/>
<proteinExistence type="predicted"/>
<dbReference type="InParanoid" id="B8MNY4"/>